<feature type="transmembrane region" description="Helical" evidence="8">
    <location>
        <begin position="71"/>
        <end position="94"/>
    </location>
</feature>
<dbReference type="InterPro" id="IPR002781">
    <property type="entry name" value="TM_pro_TauE-like"/>
</dbReference>
<feature type="transmembrane region" description="Helical" evidence="8">
    <location>
        <begin position="40"/>
        <end position="59"/>
    </location>
</feature>
<keyword evidence="4 8" id="KW-1003">Cell membrane</keyword>
<feature type="transmembrane region" description="Helical" evidence="8">
    <location>
        <begin position="132"/>
        <end position="153"/>
    </location>
</feature>
<evidence type="ECO:0000313" key="10">
    <source>
        <dbReference type="Proteomes" id="UP000450676"/>
    </source>
</evidence>
<dbReference type="Proteomes" id="UP000450676">
    <property type="component" value="Unassembled WGS sequence"/>
</dbReference>
<proteinExistence type="inferred from homology"/>
<dbReference type="Pfam" id="PF01925">
    <property type="entry name" value="TauE"/>
    <property type="match status" value="1"/>
</dbReference>
<comment type="subcellular location">
    <subcellularLocation>
        <location evidence="1 8">Cell membrane</location>
        <topology evidence="1 8">Multi-pass membrane protein</topology>
    </subcellularLocation>
</comment>
<evidence type="ECO:0000256" key="2">
    <source>
        <dbReference type="ARBA" id="ARBA00009142"/>
    </source>
</evidence>
<evidence type="ECO:0000256" key="8">
    <source>
        <dbReference type="RuleBase" id="RU363041"/>
    </source>
</evidence>
<protein>
    <recommendedName>
        <fullName evidence="8">Probable membrane transporter protein</fullName>
    </recommendedName>
</protein>
<dbReference type="PANTHER" id="PTHR30269">
    <property type="entry name" value="TRANSMEMBRANE PROTEIN YFCA"/>
    <property type="match status" value="1"/>
</dbReference>
<evidence type="ECO:0000256" key="5">
    <source>
        <dbReference type="ARBA" id="ARBA00022692"/>
    </source>
</evidence>
<evidence type="ECO:0000256" key="1">
    <source>
        <dbReference type="ARBA" id="ARBA00004651"/>
    </source>
</evidence>
<reference evidence="9 10" key="1">
    <citation type="submission" date="2019-12" db="EMBL/GenBank/DDBJ databases">
        <title>Novel species isolated from a subtropical stream in China.</title>
        <authorList>
            <person name="Lu H."/>
        </authorList>
    </citation>
    <scope>NUCLEOTIDE SEQUENCE [LARGE SCALE GENOMIC DNA]</scope>
    <source>
        <strain evidence="9 10">FT127W</strain>
    </source>
</reference>
<dbReference type="RefSeq" id="WP_161072536.1">
    <property type="nucleotide sequence ID" value="NZ_CP086370.1"/>
</dbReference>
<dbReference type="EMBL" id="WWCU01000012">
    <property type="protein sequence ID" value="MYN08208.1"/>
    <property type="molecule type" value="Genomic_DNA"/>
</dbReference>
<comment type="similarity">
    <text evidence="2 8">Belongs to the 4-toluene sulfonate uptake permease (TSUP) (TC 2.A.102) family.</text>
</comment>
<evidence type="ECO:0000313" key="9">
    <source>
        <dbReference type="EMBL" id="MYN08208.1"/>
    </source>
</evidence>
<sequence length="246" mass="25545">MENIIYITVVFLLAGMVKGVTGMGLPTVAVAMLSLVMSPVEAAALLIVPSLLTNVWQLLSGSPVYPLWQRLWPMMAGICIGTGAGTLVGGALAVDAKMASGALGVALVAYAAMGLLSLRWRLRGSEGVMSPAIGALTGAITAATGVFVIPAVPYLQALELEKDELVQAMGLAFTVSTVALAVSLAARGAWQPAAAGMSFVAQLPAVAGMLLGQRLRSRMAPELFRRCFLFALLLLGMHLALDAAWH</sequence>
<organism evidence="9 10">
    <name type="scientific">Pseudoduganella aquatica</name>
    <dbReference type="NCBI Taxonomy" id="2660641"/>
    <lineage>
        <taxon>Bacteria</taxon>
        <taxon>Pseudomonadati</taxon>
        <taxon>Pseudomonadota</taxon>
        <taxon>Betaproteobacteria</taxon>
        <taxon>Burkholderiales</taxon>
        <taxon>Oxalobacteraceae</taxon>
        <taxon>Telluria group</taxon>
        <taxon>Pseudoduganella</taxon>
    </lineage>
</organism>
<dbReference type="GO" id="GO:0005886">
    <property type="term" value="C:plasma membrane"/>
    <property type="evidence" value="ECO:0007669"/>
    <property type="project" value="UniProtKB-SubCell"/>
</dbReference>
<dbReference type="PANTHER" id="PTHR30269:SF32">
    <property type="entry name" value="MEMBRANE TRANSPORTER PROTEIN-RELATED"/>
    <property type="match status" value="1"/>
</dbReference>
<dbReference type="AlphaFoldDB" id="A0A7X4HBH9"/>
<dbReference type="InterPro" id="IPR052017">
    <property type="entry name" value="TSUP"/>
</dbReference>
<keyword evidence="6 8" id="KW-1133">Transmembrane helix</keyword>
<feature type="transmembrane region" description="Helical" evidence="8">
    <location>
        <begin position="6"/>
        <end position="33"/>
    </location>
</feature>
<evidence type="ECO:0000256" key="7">
    <source>
        <dbReference type="ARBA" id="ARBA00023136"/>
    </source>
</evidence>
<keyword evidence="7 8" id="KW-0472">Membrane</keyword>
<evidence type="ECO:0000256" key="6">
    <source>
        <dbReference type="ARBA" id="ARBA00022989"/>
    </source>
</evidence>
<name>A0A7X4HBH9_9BURK</name>
<evidence type="ECO:0000256" key="4">
    <source>
        <dbReference type="ARBA" id="ARBA00022475"/>
    </source>
</evidence>
<gene>
    <name evidence="9" type="ORF">GTP77_12780</name>
</gene>
<comment type="caution">
    <text evidence="9">The sequence shown here is derived from an EMBL/GenBank/DDBJ whole genome shotgun (WGS) entry which is preliminary data.</text>
</comment>
<keyword evidence="10" id="KW-1185">Reference proteome</keyword>
<feature type="transmembrane region" description="Helical" evidence="8">
    <location>
        <begin position="223"/>
        <end position="241"/>
    </location>
</feature>
<keyword evidence="5 8" id="KW-0812">Transmembrane</keyword>
<keyword evidence="3" id="KW-0813">Transport</keyword>
<evidence type="ECO:0000256" key="3">
    <source>
        <dbReference type="ARBA" id="ARBA00022448"/>
    </source>
</evidence>
<feature type="transmembrane region" description="Helical" evidence="8">
    <location>
        <begin position="165"/>
        <end position="186"/>
    </location>
</feature>
<accession>A0A7X4HBH9</accession>
<feature type="transmembrane region" description="Helical" evidence="8">
    <location>
        <begin position="101"/>
        <end position="120"/>
    </location>
</feature>